<name>A0AAT9HHK6_9ACTN</name>
<organism evidence="2">
    <name type="scientific">Streptomyces haneummycinicus</name>
    <dbReference type="NCBI Taxonomy" id="3074435"/>
    <lineage>
        <taxon>Bacteria</taxon>
        <taxon>Bacillati</taxon>
        <taxon>Actinomycetota</taxon>
        <taxon>Actinomycetes</taxon>
        <taxon>Kitasatosporales</taxon>
        <taxon>Streptomycetaceae</taxon>
        <taxon>Streptomyces</taxon>
    </lineage>
</organism>
<reference evidence="2" key="1">
    <citation type="submission" date="2024-06" db="EMBL/GenBank/DDBJ databases">
        <authorList>
            <consortium name="consrtm"/>
            <person name="Uemura M."/>
            <person name="Terahara T."/>
        </authorList>
    </citation>
    <scope>NUCLEOTIDE SEQUENCE</scope>
    <source>
        <strain evidence="2">KM77-8</strain>
    </source>
</reference>
<reference evidence="2" key="2">
    <citation type="submission" date="2024-07" db="EMBL/GenBank/DDBJ databases">
        <title>Streptomyces haneummycinica sp. nov., a new antibiotic-producing actinobacterium isolated from marine sediment.</title>
        <authorList>
            <person name="Uemura M."/>
            <person name="Hamada M."/>
            <person name="Hirano S."/>
            <person name="Kobayashi K."/>
            <person name="Ohshiro T."/>
            <person name="Kobayashi T."/>
            <person name="Terahara T."/>
        </authorList>
    </citation>
    <scope>NUCLEOTIDE SEQUENCE</scope>
    <source>
        <strain evidence="2">KM77-8</strain>
    </source>
</reference>
<accession>A0AAT9HHK6</accession>
<sequence>MDLGQQPAQTVLGAGDLAGQVVVEAHEHVQLGDGLVVRRQVTQSVRHGAGGIGDDRSVAGVGLRLAGVEVGDPPHRQSRQISDTTAGVAGNGQRQGADRGWLVHHNQHCPVPGLQLLEQLTQPRFTVGQRLVEHFLARLCQCGAVMLTLADVQTEVHMGLLHDRVTAGFMQPGLRLGS</sequence>
<dbReference type="AlphaFoldDB" id="A0AAT9HHK6"/>
<evidence type="ECO:0000313" key="2">
    <source>
        <dbReference type="EMBL" id="BFO16800.1"/>
    </source>
</evidence>
<feature type="region of interest" description="Disordered" evidence="1">
    <location>
        <begin position="72"/>
        <end position="95"/>
    </location>
</feature>
<dbReference type="EMBL" id="AP035768">
    <property type="protein sequence ID" value="BFO16800.1"/>
    <property type="molecule type" value="Genomic_DNA"/>
</dbReference>
<proteinExistence type="predicted"/>
<gene>
    <name evidence="2" type="ORF">SHKM778_31880</name>
</gene>
<evidence type="ECO:0000256" key="1">
    <source>
        <dbReference type="SAM" id="MobiDB-lite"/>
    </source>
</evidence>
<protein>
    <submittedName>
        <fullName evidence="2">Uncharacterized protein</fullName>
    </submittedName>
</protein>